<reference evidence="2 3" key="1">
    <citation type="submission" date="2023-07" db="EMBL/GenBank/DDBJ databases">
        <title>Comparative genomics of wheat-associated soil bacteria to identify genetic determinants of phenazine resistance.</title>
        <authorList>
            <person name="Mouncey N."/>
        </authorList>
    </citation>
    <scope>NUCLEOTIDE SEQUENCE [LARGE SCALE GENOMIC DNA]</scope>
    <source>
        <strain evidence="2 3">W4I11</strain>
    </source>
</reference>
<keyword evidence="1" id="KW-0472">Membrane</keyword>
<dbReference type="Proteomes" id="UP001237780">
    <property type="component" value="Unassembled WGS sequence"/>
</dbReference>
<keyword evidence="1" id="KW-1133">Transmembrane helix</keyword>
<evidence type="ECO:0000313" key="2">
    <source>
        <dbReference type="EMBL" id="MDQ0998859.1"/>
    </source>
</evidence>
<keyword evidence="3" id="KW-1185">Reference proteome</keyword>
<dbReference type="EMBL" id="JAUSZT010000003">
    <property type="protein sequence ID" value="MDQ0998859.1"/>
    <property type="molecule type" value="Genomic_DNA"/>
</dbReference>
<gene>
    <name evidence="2" type="ORF">QFZ34_004041</name>
</gene>
<organism evidence="2 3">
    <name type="scientific">Phyllobacterium ifriqiyense</name>
    <dbReference type="NCBI Taxonomy" id="314238"/>
    <lineage>
        <taxon>Bacteria</taxon>
        <taxon>Pseudomonadati</taxon>
        <taxon>Pseudomonadota</taxon>
        <taxon>Alphaproteobacteria</taxon>
        <taxon>Hyphomicrobiales</taxon>
        <taxon>Phyllobacteriaceae</taxon>
        <taxon>Phyllobacterium</taxon>
    </lineage>
</organism>
<keyword evidence="1" id="KW-0812">Transmembrane</keyword>
<evidence type="ECO:0000256" key="1">
    <source>
        <dbReference type="SAM" id="Phobius"/>
    </source>
</evidence>
<evidence type="ECO:0000313" key="3">
    <source>
        <dbReference type="Proteomes" id="UP001237780"/>
    </source>
</evidence>
<comment type="caution">
    <text evidence="2">The sequence shown here is derived from an EMBL/GenBank/DDBJ whole genome shotgun (WGS) entry which is preliminary data.</text>
</comment>
<proteinExistence type="predicted"/>
<feature type="transmembrane region" description="Helical" evidence="1">
    <location>
        <begin position="7"/>
        <end position="25"/>
    </location>
</feature>
<feature type="transmembrane region" description="Helical" evidence="1">
    <location>
        <begin position="31"/>
        <end position="49"/>
    </location>
</feature>
<accession>A0ABU0SDN1</accession>
<name>A0ABU0SDN1_9HYPH</name>
<protein>
    <submittedName>
        <fullName evidence="2">Uncharacterized protein</fullName>
    </submittedName>
</protein>
<sequence>MSCKDISLLRAALFVVVGAIVMTSYVTLANINFLITIFFGCFVLQALWYRRTLARNGWVGASGAHGIQRLIMVNSSRAVMKDRKNRTIDLLSIAAIIGAVICFI</sequence>